<dbReference type="EnsemblMetazoa" id="tetur19g02660.1">
    <property type="protein sequence ID" value="tetur19g02660.1"/>
    <property type="gene ID" value="tetur19g02660"/>
</dbReference>
<dbReference type="Pfam" id="PF14750">
    <property type="entry name" value="INTS2"/>
    <property type="match status" value="1"/>
</dbReference>
<protein>
    <submittedName>
        <fullName evidence="1">Uncharacterized protein</fullName>
    </submittedName>
</protein>
<evidence type="ECO:0000313" key="1">
    <source>
        <dbReference type="EnsemblMetazoa" id="tetur19g02660.1"/>
    </source>
</evidence>
<dbReference type="InterPro" id="IPR029321">
    <property type="entry name" value="INTS2"/>
</dbReference>
<accession>T1KSC5</accession>
<dbReference type="AlphaFoldDB" id="T1KSC5"/>
<dbReference type="EMBL" id="CAEY01000424">
    <property type="status" value="NOT_ANNOTATED_CDS"/>
    <property type="molecule type" value="Genomic_DNA"/>
</dbReference>
<dbReference type="Proteomes" id="UP000015104">
    <property type="component" value="Unassembled WGS sequence"/>
</dbReference>
<dbReference type="GO" id="GO:0032039">
    <property type="term" value="C:integrator complex"/>
    <property type="evidence" value="ECO:0007669"/>
    <property type="project" value="InterPro"/>
</dbReference>
<proteinExistence type="predicted"/>
<reference evidence="2" key="1">
    <citation type="submission" date="2011-08" db="EMBL/GenBank/DDBJ databases">
        <authorList>
            <person name="Rombauts S."/>
        </authorList>
    </citation>
    <scope>NUCLEOTIDE SEQUENCE</scope>
    <source>
        <strain evidence="2">London</strain>
    </source>
</reference>
<name>T1KSC5_TETUR</name>
<sequence length="93" mass="10837">MVFKVRIFVIRICSYLVEQYPIIKSMYIAKLCFNVTTTFSILVAPALRECALKEDIINLLIKLGQIQISRLASTQTYFIFALKPLQNCRYLRN</sequence>
<evidence type="ECO:0000313" key="2">
    <source>
        <dbReference type="Proteomes" id="UP000015104"/>
    </source>
</evidence>
<dbReference type="HOGENOM" id="CLU_2402515_0_0_1"/>
<reference evidence="1" key="2">
    <citation type="submission" date="2015-06" db="UniProtKB">
        <authorList>
            <consortium name="EnsemblMetazoa"/>
        </authorList>
    </citation>
    <scope>IDENTIFICATION</scope>
</reference>
<organism evidence="1 2">
    <name type="scientific">Tetranychus urticae</name>
    <name type="common">Two-spotted spider mite</name>
    <dbReference type="NCBI Taxonomy" id="32264"/>
    <lineage>
        <taxon>Eukaryota</taxon>
        <taxon>Metazoa</taxon>
        <taxon>Ecdysozoa</taxon>
        <taxon>Arthropoda</taxon>
        <taxon>Chelicerata</taxon>
        <taxon>Arachnida</taxon>
        <taxon>Acari</taxon>
        <taxon>Acariformes</taxon>
        <taxon>Trombidiformes</taxon>
        <taxon>Prostigmata</taxon>
        <taxon>Eleutherengona</taxon>
        <taxon>Raphignathae</taxon>
        <taxon>Tetranychoidea</taxon>
        <taxon>Tetranychidae</taxon>
        <taxon>Tetranychus</taxon>
    </lineage>
</organism>
<keyword evidence="2" id="KW-1185">Reference proteome</keyword>